<evidence type="ECO:0000313" key="5">
    <source>
        <dbReference type="EMBL" id="ATI42573.1"/>
    </source>
</evidence>
<dbReference type="GO" id="GO:0003677">
    <property type="term" value="F:DNA binding"/>
    <property type="evidence" value="ECO:0007669"/>
    <property type="project" value="UniProtKB-KW"/>
</dbReference>
<feature type="domain" description="HTH gntR-type" evidence="4">
    <location>
        <begin position="8"/>
        <end position="75"/>
    </location>
</feature>
<keyword evidence="1" id="KW-0805">Transcription regulation</keyword>
<dbReference type="InterPro" id="IPR000524">
    <property type="entry name" value="Tscrpt_reg_HTH_GntR"/>
</dbReference>
<organism evidence="5 6">
    <name type="scientific">Pacificitalea manganoxidans</name>
    <dbReference type="NCBI Taxonomy" id="1411902"/>
    <lineage>
        <taxon>Bacteria</taxon>
        <taxon>Pseudomonadati</taxon>
        <taxon>Pseudomonadota</taxon>
        <taxon>Alphaproteobacteria</taxon>
        <taxon>Rhodobacterales</taxon>
        <taxon>Paracoccaceae</taxon>
        <taxon>Pacificitalea</taxon>
    </lineage>
</organism>
<dbReference type="Pfam" id="PF00392">
    <property type="entry name" value="GntR"/>
    <property type="match status" value="1"/>
</dbReference>
<dbReference type="Pfam" id="PF07729">
    <property type="entry name" value="FCD"/>
    <property type="match status" value="1"/>
</dbReference>
<dbReference type="InterPro" id="IPR011711">
    <property type="entry name" value="GntR_C"/>
</dbReference>
<dbReference type="PANTHER" id="PTHR43537">
    <property type="entry name" value="TRANSCRIPTIONAL REGULATOR, GNTR FAMILY"/>
    <property type="match status" value="1"/>
</dbReference>
<evidence type="ECO:0000259" key="4">
    <source>
        <dbReference type="PROSITE" id="PS50949"/>
    </source>
</evidence>
<dbReference type="Proteomes" id="UP000219050">
    <property type="component" value="Chromosome"/>
</dbReference>
<dbReference type="SUPFAM" id="SSF48008">
    <property type="entry name" value="GntR ligand-binding domain-like"/>
    <property type="match status" value="1"/>
</dbReference>
<dbReference type="PROSITE" id="PS50949">
    <property type="entry name" value="HTH_GNTR"/>
    <property type="match status" value="1"/>
</dbReference>
<evidence type="ECO:0000313" key="6">
    <source>
        <dbReference type="Proteomes" id="UP000219050"/>
    </source>
</evidence>
<dbReference type="OrthoDB" id="8638122at2"/>
<dbReference type="SMART" id="SM00345">
    <property type="entry name" value="HTH_GNTR"/>
    <property type="match status" value="1"/>
</dbReference>
<proteinExistence type="predicted"/>
<keyword evidence="6" id="KW-1185">Reference proteome</keyword>
<dbReference type="InterPro" id="IPR036388">
    <property type="entry name" value="WH-like_DNA-bd_sf"/>
</dbReference>
<dbReference type="RefSeq" id="WP_097373674.1">
    <property type="nucleotide sequence ID" value="NZ_CP021404.1"/>
</dbReference>
<reference evidence="5 6" key="1">
    <citation type="submission" date="2017-05" db="EMBL/GenBank/DDBJ databases">
        <title>Comparative genomic and metabolic analysis of manganese-oxidizing mechanisms in Celeribater manganoxidans DY25T: its adaption to the environment of polymetallic nodule.</title>
        <authorList>
            <person name="Wang X."/>
        </authorList>
    </citation>
    <scope>NUCLEOTIDE SEQUENCE [LARGE SCALE GENOMIC DNA]</scope>
    <source>
        <strain evidence="5 6">DY25</strain>
    </source>
</reference>
<dbReference type="KEGG" id="cmag:CBW24_11520"/>
<dbReference type="Gene3D" id="1.20.120.530">
    <property type="entry name" value="GntR ligand-binding domain-like"/>
    <property type="match status" value="1"/>
</dbReference>
<sequence length="219" mass="24600">MQQVTEPASIGASLYGALRRDIIFGRHGPGDKLKLSALRDAYGASTSTLREALNRLTMEGFVVTEGQRGFFAAPISEDDLHELAELRILLESHAMHRSFERGDTAWEGRIIAAHHRLYRMEQRINSGDMTALQHWRLFDGEFHVALIAACHSEQLLNIHRVVFDKYLRYQFRVLTNRGEIASQQHKQMLDAALARDAAAAKAILRDHIESGVTSALQVG</sequence>
<accession>A0A291M0P8</accession>
<evidence type="ECO:0000256" key="1">
    <source>
        <dbReference type="ARBA" id="ARBA00023015"/>
    </source>
</evidence>
<dbReference type="GO" id="GO:0003700">
    <property type="term" value="F:DNA-binding transcription factor activity"/>
    <property type="evidence" value="ECO:0007669"/>
    <property type="project" value="InterPro"/>
</dbReference>
<dbReference type="InterPro" id="IPR036390">
    <property type="entry name" value="WH_DNA-bd_sf"/>
</dbReference>
<evidence type="ECO:0000256" key="3">
    <source>
        <dbReference type="ARBA" id="ARBA00023163"/>
    </source>
</evidence>
<dbReference type="Gene3D" id="1.10.10.10">
    <property type="entry name" value="Winged helix-like DNA-binding domain superfamily/Winged helix DNA-binding domain"/>
    <property type="match status" value="1"/>
</dbReference>
<keyword evidence="3" id="KW-0804">Transcription</keyword>
<dbReference type="AlphaFoldDB" id="A0A291M0P8"/>
<dbReference type="InterPro" id="IPR008920">
    <property type="entry name" value="TF_FadR/GntR_C"/>
</dbReference>
<keyword evidence="2" id="KW-0238">DNA-binding</keyword>
<dbReference type="EMBL" id="CP021404">
    <property type="protein sequence ID" value="ATI42573.1"/>
    <property type="molecule type" value="Genomic_DNA"/>
</dbReference>
<dbReference type="SUPFAM" id="SSF46785">
    <property type="entry name" value="Winged helix' DNA-binding domain"/>
    <property type="match status" value="1"/>
</dbReference>
<name>A0A291M0P8_9RHOB</name>
<protein>
    <submittedName>
        <fullName evidence="5">GntR family transcriptional regulator</fullName>
    </submittedName>
</protein>
<dbReference type="SMART" id="SM00895">
    <property type="entry name" value="FCD"/>
    <property type="match status" value="1"/>
</dbReference>
<dbReference type="PANTHER" id="PTHR43537:SF20">
    <property type="entry name" value="HTH-TYPE TRANSCRIPTIONAL REPRESSOR GLAR"/>
    <property type="match status" value="1"/>
</dbReference>
<gene>
    <name evidence="5" type="ORF">CBW24_11520</name>
</gene>
<evidence type="ECO:0000256" key="2">
    <source>
        <dbReference type="ARBA" id="ARBA00023125"/>
    </source>
</evidence>